<dbReference type="InterPro" id="IPR029063">
    <property type="entry name" value="SAM-dependent_MTases_sf"/>
</dbReference>
<keyword evidence="2" id="KW-0808">Transferase</keyword>
<keyword evidence="1 5" id="KW-0489">Methyltransferase</keyword>
<evidence type="ECO:0000256" key="3">
    <source>
        <dbReference type="ARBA" id="ARBA00022691"/>
    </source>
</evidence>
<dbReference type="InterPro" id="IPR000940">
    <property type="entry name" value="NNMT_TEMT_trans"/>
</dbReference>
<evidence type="ECO:0000313" key="5">
    <source>
        <dbReference type="EMBL" id="MBM9617494.1"/>
    </source>
</evidence>
<accession>A0ABS2UJ63</accession>
<evidence type="ECO:0000313" key="6">
    <source>
        <dbReference type="Proteomes" id="UP000664109"/>
    </source>
</evidence>
<protein>
    <submittedName>
        <fullName evidence="5">Class I SAM-dependent methyltransferase</fullName>
    </submittedName>
</protein>
<reference evidence="5 6" key="1">
    <citation type="journal article" date="2016" name="Arch. Microbiol.">
        <title>Streptomyces zhihengii sp. nov., isolated from rhizospheric soil of Psammosilene tunicoides.</title>
        <authorList>
            <person name="Huang M.J."/>
            <person name="Fei J.J."/>
            <person name="Salam N."/>
            <person name="Kim C.J."/>
            <person name="Hozzein W.N."/>
            <person name="Xiao M."/>
            <person name="Huang H.Q."/>
            <person name="Li W.J."/>
        </authorList>
    </citation>
    <scope>NUCLEOTIDE SEQUENCE [LARGE SCALE GENOMIC DNA]</scope>
    <source>
        <strain evidence="5 6">YIM T102</strain>
    </source>
</reference>
<dbReference type="PROSITE" id="PS51681">
    <property type="entry name" value="SAM_MT_NNMT_PNMT_TEMT"/>
    <property type="match status" value="1"/>
</dbReference>
<gene>
    <name evidence="5" type="ORF">JE024_01840</name>
</gene>
<name>A0ABS2UJ63_9ACTN</name>
<dbReference type="GO" id="GO:0032259">
    <property type="term" value="P:methylation"/>
    <property type="evidence" value="ECO:0007669"/>
    <property type="project" value="UniProtKB-KW"/>
</dbReference>
<feature type="compositionally biased region" description="Gly residues" evidence="4">
    <location>
        <begin position="1"/>
        <end position="13"/>
    </location>
</feature>
<dbReference type="EMBL" id="JAFEJA010000001">
    <property type="protein sequence ID" value="MBM9617494.1"/>
    <property type="molecule type" value="Genomic_DNA"/>
</dbReference>
<keyword evidence="3" id="KW-0949">S-adenosyl-L-methionine</keyword>
<dbReference type="GO" id="GO:0008168">
    <property type="term" value="F:methyltransferase activity"/>
    <property type="evidence" value="ECO:0007669"/>
    <property type="project" value="UniProtKB-KW"/>
</dbReference>
<dbReference type="Proteomes" id="UP000664109">
    <property type="component" value="Unassembled WGS sequence"/>
</dbReference>
<organism evidence="5 6">
    <name type="scientific">Streptomyces zhihengii</name>
    <dbReference type="NCBI Taxonomy" id="1818004"/>
    <lineage>
        <taxon>Bacteria</taxon>
        <taxon>Bacillati</taxon>
        <taxon>Actinomycetota</taxon>
        <taxon>Actinomycetes</taxon>
        <taxon>Kitasatosporales</taxon>
        <taxon>Streptomycetaceae</taxon>
        <taxon>Streptomyces</taxon>
    </lineage>
</organism>
<dbReference type="Gene3D" id="3.40.50.150">
    <property type="entry name" value="Vaccinia Virus protein VP39"/>
    <property type="match status" value="1"/>
</dbReference>
<keyword evidence="6" id="KW-1185">Reference proteome</keyword>
<dbReference type="RefSeq" id="WP_205371871.1">
    <property type="nucleotide sequence ID" value="NZ_JAFEJA010000001.1"/>
</dbReference>
<evidence type="ECO:0000256" key="1">
    <source>
        <dbReference type="ARBA" id="ARBA00022603"/>
    </source>
</evidence>
<evidence type="ECO:0000256" key="2">
    <source>
        <dbReference type="ARBA" id="ARBA00022679"/>
    </source>
</evidence>
<dbReference type="SUPFAM" id="SSF53335">
    <property type="entry name" value="S-adenosyl-L-methionine-dependent methyltransferases"/>
    <property type="match status" value="1"/>
</dbReference>
<feature type="region of interest" description="Disordered" evidence="4">
    <location>
        <begin position="1"/>
        <end position="22"/>
    </location>
</feature>
<proteinExistence type="predicted"/>
<sequence>MSGTGGADTGGGPAAPAAARRNGDADWDRWPVHDYLRENYRELHPCDAAVIRHHAAFYRTLPPDGIDASVECGAGPNLYPLMAAAAACRRVDALEPGAAGRAYLRSQLDGGADASWEPFYALCRGYDPALPPRLDAALARVRVVEGDLWSAPQGGYGLASMTFVAESVTESGAEFARLCRRFVRQVRPGGLLVAAFMAGMPSYRIGRGPVWPAFPVDTEAVREVFAPHTERLRLTRVPKDPTLPEYGDDGMVLLRASRRTEHGPGGRG</sequence>
<evidence type="ECO:0000256" key="4">
    <source>
        <dbReference type="SAM" id="MobiDB-lite"/>
    </source>
</evidence>
<comment type="caution">
    <text evidence="5">The sequence shown here is derived from an EMBL/GenBank/DDBJ whole genome shotgun (WGS) entry which is preliminary data.</text>
</comment>